<reference evidence="1" key="3">
    <citation type="submission" date="2022-06" db="UniProtKB">
        <authorList>
            <consortium name="EnsemblPlants"/>
        </authorList>
    </citation>
    <scope>IDENTIFICATION</scope>
</reference>
<reference evidence="1" key="2">
    <citation type="submission" date="2018-03" db="EMBL/GenBank/DDBJ databases">
        <title>The Triticum urartu genome reveals the dynamic nature of wheat genome evolution.</title>
        <authorList>
            <person name="Ling H."/>
            <person name="Ma B."/>
            <person name="Shi X."/>
            <person name="Liu H."/>
            <person name="Dong L."/>
            <person name="Sun H."/>
            <person name="Cao Y."/>
            <person name="Gao Q."/>
            <person name="Zheng S."/>
            <person name="Li Y."/>
            <person name="Yu Y."/>
            <person name="Du H."/>
            <person name="Qi M."/>
            <person name="Li Y."/>
            <person name="Yu H."/>
            <person name="Cui Y."/>
            <person name="Wang N."/>
            <person name="Chen C."/>
            <person name="Wu H."/>
            <person name="Zhao Y."/>
            <person name="Zhang J."/>
            <person name="Li Y."/>
            <person name="Zhou W."/>
            <person name="Zhang B."/>
            <person name="Hu W."/>
            <person name="Eijk M."/>
            <person name="Tang J."/>
            <person name="Witsenboer H."/>
            <person name="Zhao S."/>
            <person name="Li Z."/>
            <person name="Zhang A."/>
            <person name="Wang D."/>
            <person name="Liang C."/>
        </authorList>
    </citation>
    <scope>NUCLEOTIDE SEQUENCE [LARGE SCALE GENOMIC DNA]</scope>
    <source>
        <strain evidence="1">cv. G1812</strain>
    </source>
</reference>
<evidence type="ECO:0000313" key="1">
    <source>
        <dbReference type="EnsemblPlants" id="TuG1812U0000205600.01.T01.s_cds4387"/>
    </source>
</evidence>
<proteinExistence type="predicted"/>
<accession>A0A8R7RH42</accession>
<sequence>MVATSPQLSLSLLKPPLLFVPTAGARSRTLPTLLSPSSSNRSPKCPRIRSSSVWLLGAGRRLTRRRGNCLHQIGGCGNHVSQPPRLVPSFPSRSSAAPTTLCVRLRCAL</sequence>
<organism evidence="1 2">
    <name type="scientific">Triticum urartu</name>
    <name type="common">Red wild einkorn</name>
    <name type="synonym">Crithodium urartu</name>
    <dbReference type="NCBI Taxonomy" id="4572"/>
    <lineage>
        <taxon>Eukaryota</taxon>
        <taxon>Viridiplantae</taxon>
        <taxon>Streptophyta</taxon>
        <taxon>Embryophyta</taxon>
        <taxon>Tracheophyta</taxon>
        <taxon>Spermatophyta</taxon>
        <taxon>Magnoliopsida</taxon>
        <taxon>Liliopsida</taxon>
        <taxon>Poales</taxon>
        <taxon>Poaceae</taxon>
        <taxon>BOP clade</taxon>
        <taxon>Pooideae</taxon>
        <taxon>Triticodae</taxon>
        <taxon>Triticeae</taxon>
        <taxon>Triticinae</taxon>
        <taxon>Triticum</taxon>
    </lineage>
</organism>
<dbReference type="Proteomes" id="UP000015106">
    <property type="component" value="Chromosome 6"/>
</dbReference>
<name>A0A8R7RH42_TRIUA</name>
<evidence type="ECO:0000313" key="2">
    <source>
        <dbReference type="Proteomes" id="UP000015106"/>
    </source>
</evidence>
<protein>
    <submittedName>
        <fullName evidence="1">Uncharacterized protein</fullName>
    </submittedName>
</protein>
<dbReference type="EnsemblPlants" id="TuG1812U0000205600.01.T01">
    <property type="protein sequence ID" value="TuG1812U0000205600.01.T01.s_cds4387"/>
    <property type="gene ID" value="TuG1812U0000205600.01"/>
</dbReference>
<dbReference type="Gramene" id="TuG1812U0000205600.01.T01">
    <property type="protein sequence ID" value="TuG1812U0000205600.01.T01.s_cds4387"/>
    <property type="gene ID" value="TuG1812U0000205600.01"/>
</dbReference>
<dbReference type="AlphaFoldDB" id="A0A8R7RH42"/>
<reference evidence="2" key="1">
    <citation type="journal article" date="2013" name="Nature">
        <title>Draft genome of the wheat A-genome progenitor Triticum urartu.</title>
        <authorList>
            <person name="Ling H.Q."/>
            <person name="Zhao S."/>
            <person name="Liu D."/>
            <person name="Wang J."/>
            <person name="Sun H."/>
            <person name="Zhang C."/>
            <person name="Fan H."/>
            <person name="Li D."/>
            <person name="Dong L."/>
            <person name="Tao Y."/>
            <person name="Gao C."/>
            <person name="Wu H."/>
            <person name="Li Y."/>
            <person name="Cui Y."/>
            <person name="Guo X."/>
            <person name="Zheng S."/>
            <person name="Wang B."/>
            <person name="Yu K."/>
            <person name="Liang Q."/>
            <person name="Yang W."/>
            <person name="Lou X."/>
            <person name="Chen J."/>
            <person name="Feng M."/>
            <person name="Jian J."/>
            <person name="Zhang X."/>
            <person name="Luo G."/>
            <person name="Jiang Y."/>
            <person name="Liu J."/>
            <person name="Wang Z."/>
            <person name="Sha Y."/>
            <person name="Zhang B."/>
            <person name="Wu H."/>
            <person name="Tang D."/>
            <person name="Shen Q."/>
            <person name="Xue P."/>
            <person name="Zou S."/>
            <person name="Wang X."/>
            <person name="Liu X."/>
            <person name="Wang F."/>
            <person name="Yang Y."/>
            <person name="An X."/>
            <person name="Dong Z."/>
            <person name="Zhang K."/>
            <person name="Zhang X."/>
            <person name="Luo M.C."/>
            <person name="Dvorak J."/>
            <person name="Tong Y."/>
            <person name="Wang J."/>
            <person name="Yang H."/>
            <person name="Li Z."/>
            <person name="Wang D."/>
            <person name="Zhang A."/>
            <person name="Wang J."/>
        </authorList>
    </citation>
    <scope>NUCLEOTIDE SEQUENCE</scope>
    <source>
        <strain evidence="2">cv. G1812</strain>
    </source>
</reference>
<keyword evidence="2" id="KW-1185">Reference proteome</keyword>